<keyword evidence="2" id="KW-1185">Reference proteome</keyword>
<dbReference type="RefSeq" id="WP_148816326.1">
    <property type="nucleotide sequence ID" value="NZ_CP043046.1"/>
</dbReference>
<sequence>MVTIYIDRAETDESIARVRAEIGPQAEYHLGWKLGDVDVQRDDHTWVDGDDTADRAALLALVQKLLSDPVSTPP</sequence>
<name>A0A5C0AXT9_9BURK</name>
<evidence type="ECO:0000313" key="1">
    <source>
        <dbReference type="EMBL" id="QEI07279.1"/>
    </source>
</evidence>
<dbReference type="KEGG" id="pacr:FXN63_16565"/>
<dbReference type="Proteomes" id="UP000325161">
    <property type="component" value="Chromosome"/>
</dbReference>
<gene>
    <name evidence="1" type="ORF">FXN63_16565</name>
</gene>
<accession>A0A5C0AXT9</accession>
<protein>
    <submittedName>
        <fullName evidence="1">Uncharacterized protein</fullName>
    </submittedName>
</protein>
<reference evidence="1 2" key="1">
    <citation type="submission" date="2019-08" db="EMBL/GenBank/DDBJ databases">
        <title>Amphibian skin-associated Pigmentiphaga: genome sequence and occurrence across geography and hosts.</title>
        <authorList>
            <person name="Bletz M.C."/>
            <person name="Bunk B."/>
            <person name="Sproeer C."/>
            <person name="Biwer P."/>
            <person name="Reiter S."/>
            <person name="Rabemananjara F.C.E."/>
            <person name="Schulz S."/>
            <person name="Overmann J."/>
            <person name="Vences M."/>
        </authorList>
    </citation>
    <scope>NUCLEOTIDE SEQUENCE [LARGE SCALE GENOMIC DNA]</scope>
    <source>
        <strain evidence="1 2">Mada1488</strain>
    </source>
</reference>
<organism evidence="1 2">
    <name type="scientific">Pigmentiphaga aceris</name>
    <dbReference type="NCBI Taxonomy" id="1940612"/>
    <lineage>
        <taxon>Bacteria</taxon>
        <taxon>Pseudomonadati</taxon>
        <taxon>Pseudomonadota</taxon>
        <taxon>Betaproteobacteria</taxon>
        <taxon>Burkholderiales</taxon>
        <taxon>Alcaligenaceae</taxon>
        <taxon>Pigmentiphaga</taxon>
    </lineage>
</organism>
<proteinExistence type="predicted"/>
<dbReference type="EMBL" id="CP043046">
    <property type="protein sequence ID" value="QEI07279.1"/>
    <property type="molecule type" value="Genomic_DNA"/>
</dbReference>
<evidence type="ECO:0000313" key="2">
    <source>
        <dbReference type="Proteomes" id="UP000325161"/>
    </source>
</evidence>
<dbReference type="AlphaFoldDB" id="A0A5C0AXT9"/>